<dbReference type="Proteomes" id="UP000595942">
    <property type="component" value="Chromosome"/>
</dbReference>
<evidence type="ECO:0000313" key="4">
    <source>
        <dbReference type="Proteomes" id="UP000293854"/>
    </source>
</evidence>
<dbReference type="RefSeq" id="WP_047131178.1">
    <property type="nucleotide sequence ID" value="NZ_CP015114.1"/>
</dbReference>
<evidence type="ECO:0000313" key="2">
    <source>
        <dbReference type="EMBL" id="QQS83320.1"/>
    </source>
</evidence>
<dbReference type="EMBL" id="RQTE01000506">
    <property type="protein sequence ID" value="RZH99415.1"/>
    <property type="molecule type" value="Genomic_DNA"/>
</dbReference>
<keyword evidence="5" id="KW-1185">Reference proteome</keyword>
<protein>
    <recommendedName>
        <fullName evidence="1">DeoR-like transcriptional repressor C-terminal sensor domain-containing protein</fullName>
    </recommendedName>
</protein>
<dbReference type="SMART" id="SM01134">
    <property type="entry name" value="DeoRC"/>
    <property type="match status" value="1"/>
</dbReference>
<feature type="domain" description="DeoR-like transcriptional repressor C-terminal sensor" evidence="1">
    <location>
        <begin position="16"/>
        <end position="135"/>
    </location>
</feature>
<dbReference type="Proteomes" id="UP000293854">
    <property type="component" value="Unassembled WGS sequence"/>
</dbReference>
<dbReference type="EMBL" id="CP068073">
    <property type="protein sequence ID" value="QQS83320.1"/>
    <property type="molecule type" value="Genomic_DNA"/>
</dbReference>
<dbReference type="GeneID" id="93726746"/>
<organism evidence="3 4">
    <name type="scientific">Staphylococcus condimenti</name>
    <dbReference type="NCBI Taxonomy" id="70255"/>
    <lineage>
        <taxon>Bacteria</taxon>
        <taxon>Bacillati</taxon>
        <taxon>Bacillota</taxon>
        <taxon>Bacilli</taxon>
        <taxon>Bacillales</taxon>
        <taxon>Staphylococcaceae</taxon>
        <taxon>Staphylococcus</taxon>
    </lineage>
</organism>
<dbReference type="Pfam" id="PF00455">
    <property type="entry name" value="DeoRC"/>
    <property type="match status" value="1"/>
</dbReference>
<gene>
    <name evidence="3" type="ORF">EIG99_13800</name>
    <name evidence="2" type="ORF">I6J05_03080</name>
</gene>
<evidence type="ECO:0000313" key="5">
    <source>
        <dbReference type="Proteomes" id="UP000595942"/>
    </source>
</evidence>
<dbReference type="InterPro" id="IPR014036">
    <property type="entry name" value="DeoR-like_C"/>
</dbReference>
<dbReference type="SUPFAM" id="SSF100950">
    <property type="entry name" value="NagB/RpiA/CoA transferase-like"/>
    <property type="match status" value="1"/>
</dbReference>
<accession>A0A143PAR5</accession>
<dbReference type="KEGG" id="scv:A4G25_02630"/>
<evidence type="ECO:0000313" key="3">
    <source>
        <dbReference type="EMBL" id="RZH99415.1"/>
    </source>
</evidence>
<dbReference type="OrthoDB" id="2413089at2"/>
<proteinExistence type="predicted"/>
<reference evidence="3 4" key="1">
    <citation type="submission" date="2018-11" db="EMBL/GenBank/DDBJ databases">
        <title>Genomic profiling of Staphylococcus species from a Poultry farm system in KwaZulu-Natal, South Africa.</title>
        <authorList>
            <person name="Amoako D.G."/>
            <person name="Somboro A.M."/>
            <person name="Abia A.L.K."/>
            <person name="Bester L.A."/>
            <person name="Essack S.Y."/>
        </authorList>
    </citation>
    <scope>NUCLEOTIDE SEQUENCE [LARGE SCALE GENOMIC DNA]</scope>
    <source>
        <strain evidence="3 4">SA11</strain>
    </source>
</reference>
<sequence>MSSKIKRHNYLYNVYNKIQPGSIIALDNHPVSYYILDLLNSKNVKVSIVTYSTDIMKYLCENTAFDIIFTTGQINSSLHTINGGTVVDKIKQLKIDYYFCEACYIDHKSYLYQIHEDIAELQKALVNQAEASYLINYPDICNSDGKQNLSLIGQLI</sequence>
<reference evidence="2 5" key="2">
    <citation type="submission" date="2021-01" db="EMBL/GenBank/DDBJ databases">
        <title>FDA dAtabase for Regulatory Grade micrObial Sequences (FDA-ARGOS): Supporting development and validation of Infectious Disease Dx tests.</title>
        <authorList>
            <person name="Sproer C."/>
            <person name="Gronow S."/>
            <person name="Severitt S."/>
            <person name="Schroder I."/>
            <person name="Tallon L."/>
            <person name="Sadzewicz L."/>
            <person name="Zhao X."/>
            <person name="Boylan J."/>
            <person name="Ott S."/>
            <person name="Bowen H."/>
            <person name="Vavikolanu K."/>
            <person name="Mehta A."/>
            <person name="Aluvathingal J."/>
            <person name="Nadendla S."/>
            <person name="Lowell S."/>
            <person name="Myers T."/>
            <person name="Yan Y."/>
            <person name="Sichtig H."/>
        </authorList>
    </citation>
    <scope>NUCLEOTIDE SEQUENCE [LARGE SCALE GENOMIC DNA]</scope>
    <source>
        <strain evidence="2 5">FDAARGOS_1148</strain>
    </source>
</reference>
<dbReference type="AlphaFoldDB" id="A0A143PAR5"/>
<name>A0A143PAR5_9STAP</name>
<evidence type="ECO:0000259" key="1">
    <source>
        <dbReference type="Pfam" id="PF00455"/>
    </source>
</evidence>
<dbReference type="InterPro" id="IPR037171">
    <property type="entry name" value="NagB/RpiA_transferase-like"/>
</dbReference>